<dbReference type="Pfam" id="PF01033">
    <property type="entry name" value="Somatomedin_B"/>
    <property type="match status" value="1"/>
</dbReference>
<dbReference type="InterPro" id="IPR001212">
    <property type="entry name" value="Somatomedin_B_dom"/>
</dbReference>
<feature type="compositionally biased region" description="Low complexity" evidence="3">
    <location>
        <begin position="503"/>
        <end position="532"/>
    </location>
</feature>
<dbReference type="PROSITE" id="PS00524">
    <property type="entry name" value="SMB_1"/>
    <property type="match status" value="1"/>
</dbReference>
<dbReference type="SMART" id="SM00032">
    <property type="entry name" value="CCP"/>
    <property type="match status" value="2"/>
</dbReference>
<dbReference type="PROSITE" id="PS50060">
    <property type="entry name" value="MAM_2"/>
    <property type="match status" value="1"/>
</dbReference>
<dbReference type="SUPFAM" id="SSF49899">
    <property type="entry name" value="Concanavalin A-like lectins/glucanases"/>
    <property type="match status" value="1"/>
</dbReference>
<dbReference type="PANTHER" id="PTHR23282:SF101">
    <property type="entry name" value="MAM DOMAIN-CONTAINING PROTEIN"/>
    <property type="match status" value="1"/>
</dbReference>
<feature type="domain" description="MAM" evidence="6">
    <location>
        <begin position="150"/>
        <end position="318"/>
    </location>
</feature>
<feature type="signal peptide" evidence="5">
    <location>
        <begin position="1"/>
        <end position="25"/>
    </location>
</feature>
<evidence type="ECO:0000313" key="9">
    <source>
        <dbReference type="EMBL" id="OXU26669.1"/>
    </source>
</evidence>
<keyword evidence="5" id="KW-0732">Signal</keyword>
<feature type="transmembrane region" description="Helical" evidence="4">
    <location>
        <begin position="558"/>
        <end position="585"/>
    </location>
</feature>
<dbReference type="CDD" id="cd00033">
    <property type="entry name" value="CCP"/>
    <property type="match status" value="2"/>
</dbReference>
<comment type="caution">
    <text evidence="9">The sequence shown here is derived from an EMBL/GenBank/DDBJ whole genome shotgun (WGS) entry which is preliminary data.</text>
</comment>
<dbReference type="InterPro" id="IPR036024">
    <property type="entry name" value="Somatomedin_B-like_dom_sf"/>
</dbReference>
<dbReference type="InterPro" id="IPR051560">
    <property type="entry name" value="MAM_domain-containing"/>
</dbReference>
<dbReference type="InterPro" id="IPR035976">
    <property type="entry name" value="Sushi/SCR/CCP_sf"/>
</dbReference>
<evidence type="ECO:0008006" key="11">
    <source>
        <dbReference type="Google" id="ProtNLM"/>
    </source>
</evidence>
<feature type="domain" description="Sushi" evidence="7">
    <location>
        <begin position="35"/>
        <end position="88"/>
    </location>
</feature>
<dbReference type="Gene3D" id="2.60.120.200">
    <property type="match status" value="1"/>
</dbReference>
<feature type="domain" description="Sushi" evidence="7">
    <location>
        <begin position="89"/>
        <end position="143"/>
    </location>
</feature>
<evidence type="ECO:0000256" key="4">
    <source>
        <dbReference type="SAM" id="Phobius"/>
    </source>
</evidence>
<keyword evidence="10" id="KW-1185">Reference proteome</keyword>
<keyword evidence="1" id="KW-1015">Disulfide bond</keyword>
<dbReference type="PROSITE" id="PS50958">
    <property type="entry name" value="SMB_2"/>
    <property type="match status" value="1"/>
</dbReference>
<dbReference type="PANTHER" id="PTHR23282">
    <property type="entry name" value="APICAL ENDOSOMAL GLYCOPROTEIN PRECURSOR"/>
    <property type="match status" value="1"/>
</dbReference>
<sequence length="626" mass="68488">MGRMNTATMRCIAVLVFLVIALCAASPRSSPSDSPQCPTPRLKNGRIRARGRGRIIRYSCYTDYELVGNKYSTCIRGSWDTPTPICVSTRCPAIPAPKHAVVGEKYHGAILMYFCEPGYVLVGNAEIYCDGRQWNGTTPYCRDSNATAPTSCDFEKDGLCWWEQDPKHNFDWIRHRFDTPSSHIGTGPTHDHTLGAGNDGYYLYIEASGRLVNDTARILSPLYNASLTESGCFSFWYHMYGTTIGSLNVYLKPEVEETPKLMWTKSGNQGNQWLRGLFELPTLNSSFQIIMEGIRGSSYVSDIAIDDIAILQGDECNVKNLTVSPPASDGDEVEVFNAMQSCQNRCVNGLAETTPSSELYSNPDVCQCTLDCAENSSCCPDFAEYCIYEVTEQAETLVPSTNDTIAVVPTNPTTEKQTEKGQPSATMSTAPSTTTTMSTSVKSTKITESTIPFSTDRPRTTLNETSVETRATTAPPTRAVYSSAASTMSVHVETPFVSRVHETSTTPTTTTTTSTTRTTIAPSTTTTKASTEPTDDDAQVQTEPQHVLAESSRQQSTFGLSGIIVIVIGILTGVTITTVVALVFLRRRRRGSNKSAFSEDSDVRFLTSDEVLDFNLAKPAGEYDEL</sequence>
<evidence type="ECO:0000259" key="7">
    <source>
        <dbReference type="PROSITE" id="PS50923"/>
    </source>
</evidence>
<proteinExistence type="predicted"/>
<dbReference type="InterPro" id="IPR000998">
    <property type="entry name" value="MAM_dom"/>
</dbReference>
<feature type="domain" description="SMB" evidence="8">
    <location>
        <begin position="338"/>
        <end position="391"/>
    </location>
</feature>
<evidence type="ECO:0000256" key="5">
    <source>
        <dbReference type="SAM" id="SignalP"/>
    </source>
</evidence>
<dbReference type="SMART" id="SM00137">
    <property type="entry name" value="MAM"/>
    <property type="match status" value="1"/>
</dbReference>
<feature type="region of interest" description="Disordered" evidence="3">
    <location>
        <begin position="411"/>
        <end position="444"/>
    </location>
</feature>
<evidence type="ECO:0000256" key="1">
    <source>
        <dbReference type="ARBA" id="ARBA00023157"/>
    </source>
</evidence>
<evidence type="ECO:0000259" key="6">
    <source>
        <dbReference type="PROSITE" id="PS50060"/>
    </source>
</evidence>
<evidence type="ECO:0000313" key="10">
    <source>
        <dbReference type="Proteomes" id="UP000215335"/>
    </source>
</evidence>
<dbReference type="InterPro" id="IPR013320">
    <property type="entry name" value="ConA-like_dom_sf"/>
</dbReference>
<feature type="compositionally biased region" description="Low complexity" evidence="3">
    <location>
        <begin position="423"/>
        <end position="444"/>
    </location>
</feature>
<keyword evidence="4" id="KW-0812">Transmembrane</keyword>
<dbReference type="PROSITE" id="PS50923">
    <property type="entry name" value="SUSHI"/>
    <property type="match status" value="2"/>
</dbReference>
<evidence type="ECO:0000256" key="2">
    <source>
        <dbReference type="PROSITE-ProRule" id="PRU00302"/>
    </source>
</evidence>
<accession>A0A232F882</accession>
<keyword evidence="4" id="KW-1133">Transmembrane helix</keyword>
<evidence type="ECO:0000256" key="3">
    <source>
        <dbReference type="SAM" id="MobiDB-lite"/>
    </source>
</evidence>
<keyword evidence="2" id="KW-0768">Sushi</keyword>
<name>A0A232F882_9HYME</name>
<dbReference type="Gene3D" id="2.10.70.10">
    <property type="entry name" value="Complement Module, domain 1"/>
    <property type="match status" value="2"/>
</dbReference>
<keyword evidence="4" id="KW-0472">Membrane</keyword>
<dbReference type="InterPro" id="IPR000436">
    <property type="entry name" value="Sushi_SCR_CCP_dom"/>
</dbReference>
<dbReference type="Gene3D" id="4.10.410.20">
    <property type="match status" value="1"/>
</dbReference>
<dbReference type="AlphaFoldDB" id="A0A232F882"/>
<dbReference type="OrthoDB" id="6107927at2759"/>
<feature type="region of interest" description="Disordered" evidence="3">
    <location>
        <begin position="497"/>
        <end position="552"/>
    </location>
</feature>
<dbReference type="Pfam" id="PF00629">
    <property type="entry name" value="MAM"/>
    <property type="match status" value="1"/>
</dbReference>
<feature type="chain" id="PRO_5012036927" description="MAM domain-containing protein" evidence="5">
    <location>
        <begin position="26"/>
        <end position="626"/>
    </location>
</feature>
<protein>
    <recommendedName>
        <fullName evidence="11">MAM domain-containing protein</fullName>
    </recommendedName>
</protein>
<dbReference type="SUPFAM" id="SSF90188">
    <property type="entry name" value="Somatomedin B domain"/>
    <property type="match status" value="1"/>
</dbReference>
<dbReference type="STRING" id="543379.A0A232F882"/>
<gene>
    <name evidence="9" type="ORF">TSAR_014496</name>
</gene>
<organism evidence="9 10">
    <name type="scientific">Trichomalopsis sarcophagae</name>
    <dbReference type="NCBI Taxonomy" id="543379"/>
    <lineage>
        <taxon>Eukaryota</taxon>
        <taxon>Metazoa</taxon>
        <taxon>Ecdysozoa</taxon>
        <taxon>Arthropoda</taxon>
        <taxon>Hexapoda</taxon>
        <taxon>Insecta</taxon>
        <taxon>Pterygota</taxon>
        <taxon>Neoptera</taxon>
        <taxon>Endopterygota</taxon>
        <taxon>Hymenoptera</taxon>
        <taxon>Apocrita</taxon>
        <taxon>Proctotrupomorpha</taxon>
        <taxon>Chalcidoidea</taxon>
        <taxon>Pteromalidae</taxon>
        <taxon>Pteromalinae</taxon>
        <taxon>Trichomalopsis</taxon>
    </lineage>
</organism>
<dbReference type="Proteomes" id="UP000215335">
    <property type="component" value="Unassembled WGS sequence"/>
</dbReference>
<comment type="caution">
    <text evidence="2">Lacks conserved residue(s) required for the propagation of feature annotation.</text>
</comment>
<dbReference type="Pfam" id="PF00084">
    <property type="entry name" value="Sushi"/>
    <property type="match status" value="2"/>
</dbReference>
<dbReference type="EMBL" id="NNAY01000753">
    <property type="protein sequence ID" value="OXU26669.1"/>
    <property type="molecule type" value="Genomic_DNA"/>
</dbReference>
<dbReference type="CDD" id="cd06263">
    <property type="entry name" value="MAM"/>
    <property type="match status" value="1"/>
</dbReference>
<dbReference type="SUPFAM" id="SSF57535">
    <property type="entry name" value="Complement control module/SCR domain"/>
    <property type="match status" value="2"/>
</dbReference>
<evidence type="ECO:0000259" key="8">
    <source>
        <dbReference type="PROSITE" id="PS50958"/>
    </source>
</evidence>
<dbReference type="GO" id="GO:0016020">
    <property type="term" value="C:membrane"/>
    <property type="evidence" value="ECO:0007669"/>
    <property type="project" value="InterPro"/>
</dbReference>
<reference evidence="9 10" key="1">
    <citation type="journal article" date="2017" name="Curr. Biol.">
        <title>The Evolution of Venom by Co-option of Single-Copy Genes.</title>
        <authorList>
            <person name="Martinson E.O."/>
            <person name="Mrinalini"/>
            <person name="Kelkar Y.D."/>
            <person name="Chang C.H."/>
            <person name="Werren J.H."/>
        </authorList>
    </citation>
    <scope>NUCLEOTIDE SEQUENCE [LARGE SCALE GENOMIC DNA]</scope>
    <source>
        <strain evidence="9 10">Alberta</strain>
        <tissue evidence="9">Whole body</tissue>
    </source>
</reference>